<feature type="non-terminal residue" evidence="2">
    <location>
        <position position="825"/>
    </location>
</feature>
<dbReference type="AlphaFoldDB" id="A0AAD7MLI7"/>
<proteinExistence type="predicted"/>
<organism evidence="2 3">
    <name type="scientific">Mycena metata</name>
    <dbReference type="NCBI Taxonomy" id="1033252"/>
    <lineage>
        <taxon>Eukaryota</taxon>
        <taxon>Fungi</taxon>
        <taxon>Dikarya</taxon>
        <taxon>Basidiomycota</taxon>
        <taxon>Agaricomycotina</taxon>
        <taxon>Agaricomycetes</taxon>
        <taxon>Agaricomycetidae</taxon>
        <taxon>Agaricales</taxon>
        <taxon>Marasmiineae</taxon>
        <taxon>Mycenaceae</taxon>
        <taxon>Mycena</taxon>
    </lineage>
</organism>
<feature type="region of interest" description="Disordered" evidence="1">
    <location>
        <begin position="1"/>
        <end position="81"/>
    </location>
</feature>
<evidence type="ECO:0000313" key="3">
    <source>
        <dbReference type="Proteomes" id="UP001215598"/>
    </source>
</evidence>
<feature type="region of interest" description="Disordered" evidence="1">
    <location>
        <begin position="428"/>
        <end position="726"/>
    </location>
</feature>
<evidence type="ECO:0000256" key="1">
    <source>
        <dbReference type="SAM" id="MobiDB-lite"/>
    </source>
</evidence>
<accession>A0AAD7MLI7</accession>
<feature type="compositionally biased region" description="Basic residues" evidence="1">
    <location>
        <begin position="437"/>
        <end position="447"/>
    </location>
</feature>
<dbReference type="EMBL" id="JARKIB010000214">
    <property type="protein sequence ID" value="KAJ7723087.1"/>
    <property type="molecule type" value="Genomic_DNA"/>
</dbReference>
<dbReference type="Proteomes" id="UP001215598">
    <property type="component" value="Unassembled WGS sequence"/>
</dbReference>
<feature type="compositionally biased region" description="Basic and acidic residues" evidence="1">
    <location>
        <begin position="597"/>
        <end position="637"/>
    </location>
</feature>
<comment type="caution">
    <text evidence="2">The sequence shown here is derived from an EMBL/GenBank/DDBJ whole genome shotgun (WGS) entry which is preliminary data.</text>
</comment>
<feature type="compositionally biased region" description="Low complexity" evidence="1">
    <location>
        <begin position="7"/>
        <end position="32"/>
    </location>
</feature>
<reference evidence="2" key="1">
    <citation type="submission" date="2023-03" db="EMBL/GenBank/DDBJ databases">
        <title>Massive genome expansion in bonnet fungi (Mycena s.s.) driven by repeated elements and novel gene families across ecological guilds.</title>
        <authorList>
            <consortium name="Lawrence Berkeley National Laboratory"/>
            <person name="Harder C.B."/>
            <person name="Miyauchi S."/>
            <person name="Viragh M."/>
            <person name="Kuo A."/>
            <person name="Thoen E."/>
            <person name="Andreopoulos B."/>
            <person name="Lu D."/>
            <person name="Skrede I."/>
            <person name="Drula E."/>
            <person name="Henrissat B."/>
            <person name="Morin E."/>
            <person name="Kohler A."/>
            <person name="Barry K."/>
            <person name="LaButti K."/>
            <person name="Morin E."/>
            <person name="Salamov A."/>
            <person name="Lipzen A."/>
            <person name="Mereny Z."/>
            <person name="Hegedus B."/>
            <person name="Baldrian P."/>
            <person name="Stursova M."/>
            <person name="Weitz H."/>
            <person name="Taylor A."/>
            <person name="Grigoriev I.V."/>
            <person name="Nagy L.G."/>
            <person name="Martin F."/>
            <person name="Kauserud H."/>
        </authorList>
    </citation>
    <scope>NUCLEOTIDE SEQUENCE</scope>
    <source>
        <strain evidence="2">CBHHK182m</strain>
    </source>
</reference>
<gene>
    <name evidence="2" type="ORF">B0H16DRAFT_1473075</name>
</gene>
<keyword evidence="3" id="KW-1185">Reference proteome</keyword>
<name>A0AAD7MLI7_9AGAR</name>
<protein>
    <submittedName>
        <fullName evidence="2">Uncharacterized protein</fullName>
    </submittedName>
</protein>
<evidence type="ECO:0000313" key="2">
    <source>
        <dbReference type="EMBL" id="KAJ7723087.1"/>
    </source>
</evidence>
<feature type="compositionally biased region" description="Acidic residues" evidence="1">
    <location>
        <begin position="58"/>
        <end position="69"/>
    </location>
</feature>
<feature type="compositionally biased region" description="Basic and acidic residues" evidence="1">
    <location>
        <begin position="486"/>
        <end position="496"/>
    </location>
</feature>
<feature type="compositionally biased region" description="Basic and acidic residues" evidence="1">
    <location>
        <begin position="539"/>
        <end position="587"/>
    </location>
</feature>
<sequence>GARAIQGAAAPATAAKSKAPAAAKSKAAAGAGKSKKSKGKRVADVEPTDADTAFEAAMDGDDEDEETDDGGNAITGKKRGPIPADVRARAIAAHDEYLEKIKTIATDTQTSPTTLHQLVGTVVKNPRKSSVWNLWQTKYSEEHPNEGERKVDVNTYNNRSRDAFKKACGDVDPSNSAAVLAHLPELAEFRKTLEERAVADFRNKGTLRRKVQMEMKPVVNTLHRLLESYNVYGFGYIIDTEGDASFVFGAGENFKEMRGTHNLALKRNIKDYEHILGTLHEYSGDNCVRVNCGSDRFAMAADLLTNIDPKSFRMKWTTNFLDMAWRSQCRIQNHPKKLEEEGFTIGSSKANPRSIRESTFADFMPALQAANSGEDVDDNDAAVAIVPWDDDEKQLELAEQGEIPLVSTVDTVLFYVSDSPAYQKELGSAAKAAQGKSKGKGKAKAKERKAASPSPRRSRSPSPPARYPSVRPASPGPGPSRGFRTQRMDVDVVDPHKRLHLKSLNPAPRPNPQRYPLGSPPRDDHAPVTNADRYYSNARGERITLEDHRTHDDRPPREERDDRRRITLEDHRTHDDRPPREERDDHRRHDHRRHDNHRPDAGNARGERITLEDRRTHDDRPPREERDDRRRHDDYRPDAANAHPRMDLTQVMLKKRARVENGEVAKPAKRVRADDDEAPGPSNKRLKSQGWGVEVVQQQAEGAREETDESELQDPPSPADNGETVPGEVLLLDWPGPYRMRFCVRKTQDELRADPDTKTPWNTSADFYVSHFVPTSYPINADHHMFATDPRAPDTWVRMPQGVQPMFINPENFNRYERAKAIMAI</sequence>